<dbReference type="InterPro" id="IPR017927">
    <property type="entry name" value="FAD-bd_FR_type"/>
</dbReference>
<feature type="domain" description="FAD-binding FR-type" evidence="7">
    <location>
        <begin position="238"/>
        <end position="406"/>
    </location>
</feature>
<keyword evidence="5" id="KW-0812">Transmembrane</keyword>
<dbReference type="SUPFAM" id="SSF63380">
    <property type="entry name" value="Riboflavin synthase domain-like"/>
    <property type="match status" value="1"/>
</dbReference>
<dbReference type="PROSITE" id="PS51384">
    <property type="entry name" value="FAD_FR"/>
    <property type="match status" value="1"/>
</dbReference>
<accession>A0A5C5TZ78</accession>
<dbReference type="PANTHER" id="PTHR19384">
    <property type="entry name" value="NITRIC OXIDE SYNTHASE-RELATED"/>
    <property type="match status" value="1"/>
</dbReference>
<evidence type="ECO:0000256" key="3">
    <source>
        <dbReference type="ARBA" id="ARBA00022982"/>
    </source>
</evidence>
<evidence type="ECO:0000256" key="4">
    <source>
        <dbReference type="ARBA" id="ARBA00023797"/>
    </source>
</evidence>
<dbReference type="Gene3D" id="2.40.30.10">
    <property type="entry name" value="Translation factors"/>
    <property type="match status" value="1"/>
</dbReference>
<dbReference type="CDD" id="cd06200">
    <property type="entry name" value="SiR_like1"/>
    <property type="match status" value="1"/>
</dbReference>
<dbReference type="InterPro" id="IPR039261">
    <property type="entry name" value="FNR_nucleotide-bd"/>
</dbReference>
<dbReference type="PRINTS" id="PR00371">
    <property type="entry name" value="FPNCR"/>
</dbReference>
<dbReference type="SUPFAM" id="SSF52343">
    <property type="entry name" value="Ferredoxin reductase-like, C-terminal NADP-linked domain"/>
    <property type="match status" value="1"/>
</dbReference>
<dbReference type="GO" id="GO:0003958">
    <property type="term" value="F:NADPH-hemoprotein reductase activity"/>
    <property type="evidence" value="ECO:0007669"/>
    <property type="project" value="UniProtKB-EC"/>
</dbReference>
<keyword evidence="2" id="KW-0288">FMN</keyword>
<dbReference type="InterPro" id="IPR008254">
    <property type="entry name" value="Flavodoxin/NO_synth"/>
</dbReference>
<dbReference type="PRINTS" id="PR00369">
    <property type="entry name" value="FLAVODOXIN"/>
</dbReference>
<evidence type="ECO:0000256" key="2">
    <source>
        <dbReference type="ARBA" id="ARBA00022643"/>
    </source>
</evidence>
<dbReference type="OrthoDB" id="9816402at2"/>
<keyword evidence="3" id="KW-0813">Transport</keyword>
<keyword evidence="5" id="KW-1133">Transmembrane helix</keyword>
<sequence>MTATHATGSRPWRAWLGNAATLLALLAIAFALLPLHDDAWWPSSPRPRHWWLAAASLAAYLGFCGWCLLRGRSRGAPAIDDGARLPWLVAHASQTGFAAELAAHTADSLKAAGARVALRPLSAVDADLLARTDRALFVASTTGEGDPPDPALAFVRDTMARAADLSGLRYAILALGDREYEHFCGFGHQLDHWLRQGHATALFDLTEVDNGDPGALRHWQHHLGLAAGAPALADWTPPRYERWTLSARTLLNPGSVGGPAFHLALQPPPGASPSWQAGDIAEIGPRNAAAVVDALLAARGLDGAASVEFLSQPMPLREALARAQLADLAPADTRGPQALVDALQPLPHREYSIASLPGDGTLQLLVRQMQRPDGTPGIGSGWLCLHAAPGDGVDLRIRANPNFHPPADDRPMLLVGNGTGIAGLRALLKAREAAGHRRNWLLFGERQRTRDAFFHDDIECWRRDGTLERIDLVYSRDGGDHRYVQDALRAATPALRAWIADGACLYVCGSLEGMAPGVDAVLREALGDDTVDRLRDDGRYRRDVY</sequence>
<dbReference type="Gene3D" id="3.40.50.80">
    <property type="entry name" value="Nucleotide-binding domain of ferredoxin-NADP reductase (FNR) module"/>
    <property type="match status" value="1"/>
</dbReference>
<evidence type="ECO:0000259" key="7">
    <source>
        <dbReference type="PROSITE" id="PS51384"/>
    </source>
</evidence>
<organism evidence="8 9">
    <name type="scientific">Luteimonas marina</name>
    <dbReference type="NCBI Taxonomy" id="488485"/>
    <lineage>
        <taxon>Bacteria</taxon>
        <taxon>Pseudomonadati</taxon>
        <taxon>Pseudomonadota</taxon>
        <taxon>Gammaproteobacteria</taxon>
        <taxon>Lysobacterales</taxon>
        <taxon>Lysobacteraceae</taxon>
        <taxon>Luteimonas</taxon>
    </lineage>
</organism>
<feature type="domain" description="Flavodoxin-like" evidence="6">
    <location>
        <begin position="87"/>
        <end position="224"/>
    </location>
</feature>
<feature type="transmembrane region" description="Helical" evidence="5">
    <location>
        <begin position="50"/>
        <end position="69"/>
    </location>
</feature>
<evidence type="ECO:0000313" key="8">
    <source>
        <dbReference type="EMBL" id="TWT18602.1"/>
    </source>
</evidence>
<dbReference type="SUPFAM" id="SSF52218">
    <property type="entry name" value="Flavoproteins"/>
    <property type="match status" value="1"/>
</dbReference>
<feature type="transmembrane region" description="Helical" evidence="5">
    <location>
        <begin position="12"/>
        <end position="35"/>
    </location>
</feature>
<dbReference type="InterPro" id="IPR001433">
    <property type="entry name" value="OxRdtase_FAD/NAD-bd"/>
</dbReference>
<dbReference type="EMBL" id="VOHK01000006">
    <property type="protein sequence ID" value="TWT18602.1"/>
    <property type="molecule type" value="Genomic_DNA"/>
</dbReference>
<dbReference type="InterPro" id="IPR017938">
    <property type="entry name" value="Riboflavin_synthase-like_b-brl"/>
</dbReference>
<keyword evidence="5" id="KW-0472">Membrane</keyword>
<evidence type="ECO:0000313" key="9">
    <source>
        <dbReference type="Proteomes" id="UP000319980"/>
    </source>
</evidence>
<dbReference type="Gene3D" id="3.40.50.360">
    <property type="match status" value="1"/>
</dbReference>
<dbReference type="InterPro" id="IPR001094">
    <property type="entry name" value="Flavdoxin-like"/>
</dbReference>
<dbReference type="AlphaFoldDB" id="A0A5C5TZ78"/>
<name>A0A5C5TZ78_9GAMM</name>
<proteinExistence type="predicted"/>
<evidence type="ECO:0000256" key="5">
    <source>
        <dbReference type="SAM" id="Phobius"/>
    </source>
</evidence>
<keyword evidence="9" id="KW-1185">Reference proteome</keyword>
<keyword evidence="1" id="KW-0285">Flavoprotein</keyword>
<dbReference type="InterPro" id="IPR001709">
    <property type="entry name" value="Flavoprot_Pyr_Nucl_cyt_Rdtase"/>
</dbReference>
<keyword evidence="3" id="KW-0249">Electron transport</keyword>
<gene>
    <name evidence="8" type="ORF">FQY83_14595</name>
</gene>
<dbReference type="Pfam" id="PF00258">
    <property type="entry name" value="Flavodoxin_1"/>
    <property type="match status" value="1"/>
</dbReference>
<dbReference type="GO" id="GO:0010181">
    <property type="term" value="F:FMN binding"/>
    <property type="evidence" value="ECO:0007669"/>
    <property type="project" value="InterPro"/>
</dbReference>
<comment type="caution">
    <text evidence="8">The sequence shown here is derived from an EMBL/GenBank/DDBJ whole genome shotgun (WGS) entry which is preliminary data.</text>
</comment>
<dbReference type="RefSeq" id="WP_146388706.1">
    <property type="nucleotide sequence ID" value="NZ_VOHK01000006.1"/>
</dbReference>
<dbReference type="EC" id="1.6.2.4" evidence="4"/>
<dbReference type="Proteomes" id="UP000319980">
    <property type="component" value="Unassembled WGS sequence"/>
</dbReference>
<dbReference type="GO" id="GO:0005829">
    <property type="term" value="C:cytosol"/>
    <property type="evidence" value="ECO:0007669"/>
    <property type="project" value="TreeGrafter"/>
</dbReference>
<evidence type="ECO:0000256" key="1">
    <source>
        <dbReference type="ARBA" id="ARBA00022630"/>
    </source>
</evidence>
<dbReference type="PROSITE" id="PS50902">
    <property type="entry name" value="FLAVODOXIN_LIKE"/>
    <property type="match status" value="1"/>
</dbReference>
<protein>
    <recommendedName>
        <fullName evidence="4">NADPH--hemoprotein reductase</fullName>
        <ecNumber evidence="4">1.6.2.4</ecNumber>
    </recommendedName>
</protein>
<dbReference type="GO" id="GO:0050660">
    <property type="term" value="F:flavin adenine dinucleotide binding"/>
    <property type="evidence" value="ECO:0007669"/>
    <property type="project" value="TreeGrafter"/>
</dbReference>
<evidence type="ECO:0000259" key="6">
    <source>
        <dbReference type="PROSITE" id="PS50902"/>
    </source>
</evidence>
<dbReference type="InterPro" id="IPR029039">
    <property type="entry name" value="Flavoprotein-like_sf"/>
</dbReference>
<dbReference type="Pfam" id="PF00175">
    <property type="entry name" value="NAD_binding_1"/>
    <property type="match status" value="1"/>
</dbReference>
<reference evidence="8 9" key="1">
    <citation type="journal article" date="2008" name="Int. J. Syst. Evol. Microbiol.">
        <title>Luteimonas marina sp. nov., isolated from seawater.</title>
        <authorList>
            <person name="Baik K.S."/>
            <person name="Park S.C."/>
            <person name="Kim M.S."/>
            <person name="Kim E.M."/>
            <person name="Park C."/>
            <person name="Chun J."/>
            <person name="Seong C.N."/>
        </authorList>
    </citation>
    <scope>NUCLEOTIDE SEQUENCE [LARGE SCALE GENOMIC DNA]</scope>
    <source>
        <strain evidence="8 9">FR1330</strain>
    </source>
</reference>
<dbReference type="PANTHER" id="PTHR19384:SF17">
    <property type="entry name" value="NADPH--CYTOCHROME P450 REDUCTASE"/>
    <property type="match status" value="1"/>
</dbReference>